<sequence>MSHKIIVIDKEEKEYLDKSQYDDKYDKIQYDDEYDKIQYDDEYIVVKDYVDFKNEDTLVAVSPDGSIVATFNSAFTAYFRNHILFRSEK</sequence>
<proteinExistence type="predicted"/>
<dbReference type="EMBL" id="KI286764">
    <property type="protein sequence ID" value="ESA10747.1"/>
    <property type="molecule type" value="Genomic_DNA"/>
</dbReference>
<gene>
    <name evidence="1" type="ORF">GLOINDRAFT_29094</name>
</gene>
<evidence type="ECO:0000313" key="1">
    <source>
        <dbReference type="EMBL" id="ESA10747.1"/>
    </source>
</evidence>
<reference evidence="1" key="1">
    <citation type="submission" date="2013-07" db="EMBL/GenBank/DDBJ databases">
        <title>The genome of an arbuscular mycorrhizal fungus provides insights into the evolution of the oldest plant symbiosis.</title>
        <authorList>
            <consortium name="DOE Joint Genome Institute"/>
            <person name="Tisserant E."/>
            <person name="Malbreil M."/>
            <person name="Kuo A."/>
            <person name="Kohler A."/>
            <person name="Symeonidi A."/>
            <person name="Balestrini R."/>
            <person name="Charron P."/>
            <person name="Duensing N."/>
            <person name="Frei-dit-Frey N."/>
            <person name="Gianinazzi-Pearson V."/>
            <person name="Gilbert B."/>
            <person name="Handa Y."/>
            <person name="Hijri M."/>
            <person name="Kaul R."/>
            <person name="Kawaguchi M."/>
            <person name="Krajinski F."/>
            <person name="Lammers P."/>
            <person name="Lapierre D."/>
            <person name="Masclaux F.G."/>
            <person name="Murat C."/>
            <person name="Morin E."/>
            <person name="Ndikumana S."/>
            <person name="Pagni M."/>
            <person name="Petitpierre D."/>
            <person name="Requena N."/>
            <person name="Rosikiewicz P."/>
            <person name="Riley R."/>
            <person name="Saito K."/>
            <person name="San Clemente H."/>
            <person name="Shapiro H."/>
            <person name="van Tuinen D."/>
            <person name="Becard G."/>
            <person name="Bonfante P."/>
            <person name="Paszkowski U."/>
            <person name="Shachar-Hill Y."/>
            <person name="Young J.P."/>
            <person name="Sanders I.R."/>
            <person name="Henrissat B."/>
            <person name="Rensing S.A."/>
            <person name="Grigoriev I.V."/>
            <person name="Corradi N."/>
            <person name="Roux C."/>
            <person name="Martin F."/>
        </authorList>
    </citation>
    <scope>NUCLEOTIDE SEQUENCE</scope>
    <source>
        <strain evidence="1">DAOM 197198</strain>
    </source>
</reference>
<dbReference type="HOGENOM" id="CLU_2455895_0_0_1"/>
<dbReference type="VEuPathDB" id="FungiDB:RhiirFUN_021475"/>
<accession>U9TTI0</accession>
<name>U9TTI0_RHIID</name>
<protein>
    <submittedName>
        <fullName evidence="1">Uncharacterized protein</fullName>
    </submittedName>
</protein>
<dbReference type="AlphaFoldDB" id="U9TTI0"/>
<organism evidence="1">
    <name type="scientific">Rhizophagus irregularis (strain DAOM 181602 / DAOM 197198 / MUCL 43194)</name>
    <name type="common">Arbuscular mycorrhizal fungus</name>
    <name type="synonym">Glomus intraradices</name>
    <dbReference type="NCBI Taxonomy" id="747089"/>
    <lineage>
        <taxon>Eukaryota</taxon>
        <taxon>Fungi</taxon>
        <taxon>Fungi incertae sedis</taxon>
        <taxon>Mucoromycota</taxon>
        <taxon>Glomeromycotina</taxon>
        <taxon>Glomeromycetes</taxon>
        <taxon>Glomerales</taxon>
        <taxon>Glomeraceae</taxon>
        <taxon>Rhizophagus</taxon>
    </lineage>
</organism>